<feature type="domain" description="MacB-like periplasmic core" evidence="8">
    <location>
        <begin position="96"/>
        <end position="317"/>
    </location>
</feature>
<gene>
    <name evidence="9" type="ORF">KK078_11210</name>
</gene>
<dbReference type="InterPro" id="IPR003838">
    <property type="entry name" value="ABC3_permease_C"/>
</dbReference>
<feature type="transmembrane region" description="Helical" evidence="6">
    <location>
        <begin position="93"/>
        <end position="113"/>
    </location>
</feature>
<organism evidence="9 10">
    <name type="scientific">Dawidia soli</name>
    <dbReference type="NCBI Taxonomy" id="2782352"/>
    <lineage>
        <taxon>Bacteria</taxon>
        <taxon>Pseudomonadati</taxon>
        <taxon>Bacteroidota</taxon>
        <taxon>Cytophagia</taxon>
        <taxon>Cytophagales</taxon>
        <taxon>Chryseotaleaceae</taxon>
        <taxon>Dawidia</taxon>
    </lineage>
</organism>
<dbReference type="PANTHER" id="PTHR30572:SF18">
    <property type="entry name" value="ABC-TYPE MACROLIDE FAMILY EXPORT SYSTEM PERMEASE COMPONENT 2"/>
    <property type="match status" value="1"/>
</dbReference>
<dbReference type="AlphaFoldDB" id="A0AAP2DD14"/>
<evidence type="ECO:0000313" key="9">
    <source>
        <dbReference type="EMBL" id="MBT1687132.1"/>
    </source>
</evidence>
<feature type="domain" description="MacB-like periplasmic core" evidence="8">
    <location>
        <begin position="538"/>
        <end position="683"/>
    </location>
</feature>
<evidence type="ECO:0000256" key="5">
    <source>
        <dbReference type="ARBA" id="ARBA00023136"/>
    </source>
</evidence>
<feature type="transmembrane region" description="Helical" evidence="6">
    <location>
        <begin position="466"/>
        <end position="489"/>
    </location>
</feature>
<sequence>MIPPPLAQRLLQRFLREDLAEDVMGDLEEDFHRTLSRKPPWRARLHYWYQVVHYIRPFALRKSSPRPLTHYAMLQSYFTVGWRNLSKNKMYSSIKIGGFALGIAACMLITLFIRDELRYDTHYPEKDRIYRVYQIFNDNGEILKAVWFQAPFARALKEDFPEVEKAGRYLSSELFGAGNNQLRRVDETDNTYEEGFIYMDQELLDILKLPVVYGHPAHLLDKPGTIVITKSKADKYFPNENPVGKQLVMNNDRDNPFTVGGVIADLPATSHLQFNFAMTMQGREFWPGEQNTWSATNYPTYVLLRPGTDPRAFQKKLGLITDKYLLPMLKQLGRVNAEEMARNFKMDVQPVSDIHLYSAGIQDGLSHSDIRFVWLFGAIAGFILLIACINFINLSTAKSANRAKEVGLRKTVGSHRSNIVYQFLTESLLFSLISFALGMVLAWLLIPYFNQLASKSLVFPWTVWQVYPILIGAIFVVGILSGLYPSFYLSSFKPISVLKGNLARGSKSGSMRSTLVIFQFATSIVLIAATVIIYRQMDYILNKDLGFDKDQVVLIQGVNTLDRQRQTFKEELQQLSYVKSATLADFLPVRGTKRNGNGFFLEGKRNVNKDVSGQFWEVDHDYIRTLGMKIVEGRDFSAKMPTDSGAVIINQAMARELGLKEAVGKRIENYRGWEVIGVVEDFHYESMRGKIEPLAMVISPGRNILSVKVNATDMKSALTGIENVWKKFAPHQPVRYTFLDDQYARMYADVQRMGRIFVTFACLAIVVACLGLFALSAFMIEQRGKEISIRLVLGASMKTIFRLLTVNFLKLVLIALVIAVPIAWFAMQKWLEDFAYRIEITWDVFLWAGVLAVSIAVLTISYQSIRAALARPVDKLRAE</sequence>
<evidence type="ECO:0000256" key="2">
    <source>
        <dbReference type="ARBA" id="ARBA00022475"/>
    </source>
</evidence>
<accession>A0AAP2DD14</accession>
<dbReference type="Proteomes" id="UP001319180">
    <property type="component" value="Unassembled WGS sequence"/>
</dbReference>
<dbReference type="InterPro" id="IPR025857">
    <property type="entry name" value="MacB_PCD"/>
</dbReference>
<keyword evidence="3 6" id="KW-0812">Transmembrane</keyword>
<evidence type="ECO:0000259" key="8">
    <source>
        <dbReference type="Pfam" id="PF12704"/>
    </source>
</evidence>
<protein>
    <submittedName>
        <fullName evidence="9">ABC transporter permease</fullName>
    </submittedName>
</protein>
<name>A0AAP2DD14_9BACT</name>
<keyword evidence="4 6" id="KW-1133">Transmembrane helix</keyword>
<keyword evidence="5 6" id="KW-0472">Membrane</keyword>
<dbReference type="PANTHER" id="PTHR30572">
    <property type="entry name" value="MEMBRANE COMPONENT OF TRANSPORTER-RELATED"/>
    <property type="match status" value="1"/>
</dbReference>
<dbReference type="InterPro" id="IPR050250">
    <property type="entry name" value="Macrolide_Exporter_MacB"/>
</dbReference>
<dbReference type="EMBL" id="JAHESC010000014">
    <property type="protein sequence ID" value="MBT1687132.1"/>
    <property type="molecule type" value="Genomic_DNA"/>
</dbReference>
<feature type="transmembrane region" description="Helical" evidence="6">
    <location>
        <begin position="514"/>
        <end position="534"/>
    </location>
</feature>
<proteinExistence type="predicted"/>
<feature type="domain" description="ABC3 transporter permease C-terminal" evidence="7">
    <location>
        <begin position="759"/>
        <end position="867"/>
    </location>
</feature>
<dbReference type="Pfam" id="PF12704">
    <property type="entry name" value="MacB_PCD"/>
    <property type="match status" value="2"/>
</dbReference>
<evidence type="ECO:0000259" key="7">
    <source>
        <dbReference type="Pfam" id="PF02687"/>
    </source>
</evidence>
<dbReference type="Pfam" id="PF02687">
    <property type="entry name" value="FtsX"/>
    <property type="match status" value="2"/>
</dbReference>
<evidence type="ECO:0000256" key="4">
    <source>
        <dbReference type="ARBA" id="ARBA00022989"/>
    </source>
</evidence>
<feature type="transmembrane region" description="Helical" evidence="6">
    <location>
        <begin position="372"/>
        <end position="394"/>
    </location>
</feature>
<keyword evidence="2" id="KW-1003">Cell membrane</keyword>
<evidence type="ECO:0000256" key="3">
    <source>
        <dbReference type="ARBA" id="ARBA00022692"/>
    </source>
</evidence>
<dbReference type="GO" id="GO:0005886">
    <property type="term" value="C:plasma membrane"/>
    <property type="evidence" value="ECO:0007669"/>
    <property type="project" value="UniProtKB-SubCell"/>
</dbReference>
<reference evidence="9 10" key="1">
    <citation type="submission" date="2021-05" db="EMBL/GenBank/DDBJ databases">
        <title>A Polyphasic approach of four new species of the genus Ohtaekwangia: Ohtaekwangia histidinii sp. nov., Ohtaekwangia cretensis sp. nov., Ohtaekwangia indiensis sp. nov., Ohtaekwangia reichenbachii sp. nov. from diverse environment.</title>
        <authorList>
            <person name="Octaviana S."/>
        </authorList>
    </citation>
    <scope>NUCLEOTIDE SEQUENCE [LARGE SCALE GENOMIC DNA]</scope>
    <source>
        <strain evidence="9 10">PWU37</strain>
    </source>
</reference>
<keyword evidence="10" id="KW-1185">Reference proteome</keyword>
<comment type="caution">
    <text evidence="9">The sequence shown here is derived from an EMBL/GenBank/DDBJ whole genome shotgun (WGS) entry which is preliminary data.</text>
</comment>
<dbReference type="GO" id="GO:0022857">
    <property type="term" value="F:transmembrane transporter activity"/>
    <property type="evidence" value="ECO:0007669"/>
    <property type="project" value="TreeGrafter"/>
</dbReference>
<feature type="transmembrane region" description="Helical" evidence="6">
    <location>
        <begin position="419"/>
        <end position="446"/>
    </location>
</feature>
<evidence type="ECO:0000256" key="6">
    <source>
        <dbReference type="SAM" id="Phobius"/>
    </source>
</evidence>
<feature type="transmembrane region" description="Helical" evidence="6">
    <location>
        <begin position="800"/>
        <end position="824"/>
    </location>
</feature>
<feature type="domain" description="ABC3 transporter permease C-terminal" evidence="7">
    <location>
        <begin position="378"/>
        <end position="492"/>
    </location>
</feature>
<feature type="transmembrane region" description="Helical" evidence="6">
    <location>
        <begin position="844"/>
        <end position="862"/>
    </location>
</feature>
<feature type="transmembrane region" description="Helical" evidence="6">
    <location>
        <begin position="756"/>
        <end position="780"/>
    </location>
</feature>
<comment type="subcellular location">
    <subcellularLocation>
        <location evidence="1">Cell membrane</location>
        <topology evidence="1">Multi-pass membrane protein</topology>
    </subcellularLocation>
</comment>
<evidence type="ECO:0000256" key="1">
    <source>
        <dbReference type="ARBA" id="ARBA00004651"/>
    </source>
</evidence>
<evidence type="ECO:0000313" key="10">
    <source>
        <dbReference type="Proteomes" id="UP001319180"/>
    </source>
</evidence>
<dbReference type="NCBIfam" id="NF038404">
    <property type="entry name" value="perm_prefix_2"/>
    <property type="match status" value="1"/>
</dbReference>
<dbReference type="InterPro" id="IPR047699">
    <property type="entry name" value="Permease_put_prefix"/>
</dbReference>